<dbReference type="EC" id="3.1.-.-" evidence="9"/>
<keyword evidence="5 9" id="KW-0255">Endonuclease</keyword>
<dbReference type="NCBIfam" id="TIGR01573">
    <property type="entry name" value="cas2"/>
    <property type="match status" value="1"/>
</dbReference>
<name>A0A557WYJ9_9MYCO</name>
<keyword evidence="8 9" id="KW-0051">Antiviral defense</keyword>
<dbReference type="AlphaFoldDB" id="A0A557WYJ9"/>
<feature type="binding site" evidence="9">
    <location>
        <position position="14"/>
    </location>
    <ligand>
        <name>Mg(2+)</name>
        <dbReference type="ChEBI" id="CHEBI:18420"/>
        <note>catalytic</note>
    </ligand>
</feature>
<evidence type="ECO:0000256" key="6">
    <source>
        <dbReference type="ARBA" id="ARBA00022801"/>
    </source>
</evidence>
<dbReference type="InterPro" id="IPR021127">
    <property type="entry name" value="CRISPR_associated_Cas2"/>
</dbReference>
<evidence type="ECO:0000256" key="9">
    <source>
        <dbReference type="HAMAP-Rule" id="MF_01471"/>
    </source>
</evidence>
<accession>A0A557WYJ9</accession>
<dbReference type="EMBL" id="VMQU01000174">
    <property type="protein sequence ID" value="TVS78332.1"/>
    <property type="molecule type" value="Genomic_DNA"/>
</dbReference>
<dbReference type="SUPFAM" id="SSF143430">
    <property type="entry name" value="TTP0101/SSO1404-like"/>
    <property type="match status" value="1"/>
</dbReference>
<sequence length="100" mass="11506">MTRNDARRFLIAYDIPEDRRRDRLAKCLERHGDRVQYSVFVIDASPARLARLKNEVSTIIVPSEDSVLICDLGLVRSMDKERYAFIGRSRPIMNNGAIVI</sequence>
<reference evidence="10 11" key="1">
    <citation type="submission" date="2019-07" db="EMBL/GenBank/DDBJ databases">
        <title>New Mycobacterium species.</title>
        <authorList>
            <person name="Tortoli E."/>
            <person name="Ghielmetti G."/>
            <person name="Friedel U."/>
            <person name="Trovato A."/>
        </authorList>
    </citation>
    <scope>NUCLEOTIDE SEQUENCE [LARGE SCALE GENOMIC DNA]</scope>
    <source>
        <strain evidence="10 11">16-83</strain>
    </source>
</reference>
<dbReference type="OrthoDB" id="9798176at2"/>
<dbReference type="GO" id="GO:0016787">
    <property type="term" value="F:hydrolase activity"/>
    <property type="evidence" value="ECO:0007669"/>
    <property type="project" value="UniProtKB-KW"/>
</dbReference>
<keyword evidence="11" id="KW-1185">Reference proteome</keyword>
<dbReference type="Gene3D" id="3.30.70.240">
    <property type="match status" value="1"/>
</dbReference>
<evidence type="ECO:0000313" key="10">
    <source>
        <dbReference type="EMBL" id="TVS78332.1"/>
    </source>
</evidence>
<dbReference type="GO" id="GO:0004521">
    <property type="term" value="F:RNA endonuclease activity"/>
    <property type="evidence" value="ECO:0007669"/>
    <property type="project" value="InterPro"/>
</dbReference>
<organism evidence="10 11">
    <name type="scientific">Mycobacterium helveticum</name>
    <dbReference type="NCBI Taxonomy" id="2592811"/>
    <lineage>
        <taxon>Bacteria</taxon>
        <taxon>Bacillati</taxon>
        <taxon>Actinomycetota</taxon>
        <taxon>Actinomycetes</taxon>
        <taxon>Mycobacteriales</taxon>
        <taxon>Mycobacteriaceae</taxon>
        <taxon>Mycobacterium</taxon>
    </lineage>
</organism>
<proteinExistence type="inferred from homology"/>
<dbReference type="Proteomes" id="UP000320513">
    <property type="component" value="Unassembled WGS sequence"/>
</dbReference>
<comment type="similarity">
    <text evidence="2 9">Belongs to the CRISPR-associated endoribonuclease Cas2 protein family.</text>
</comment>
<dbReference type="PANTHER" id="PTHR34405">
    <property type="entry name" value="CRISPR-ASSOCIATED ENDORIBONUCLEASE CAS2"/>
    <property type="match status" value="1"/>
</dbReference>
<evidence type="ECO:0000256" key="7">
    <source>
        <dbReference type="ARBA" id="ARBA00022842"/>
    </source>
</evidence>
<comment type="subunit">
    <text evidence="9">Homodimer, forms a heterotetramer with a Cas1 homodimer.</text>
</comment>
<evidence type="ECO:0000313" key="11">
    <source>
        <dbReference type="Proteomes" id="UP000320513"/>
    </source>
</evidence>
<dbReference type="PANTHER" id="PTHR34405:SF3">
    <property type="entry name" value="CRISPR-ASSOCIATED ENDORIBONUCLEASE CAS2 3"/>
    <property type="match status" value="1"/>
</dbReference>
<dbReference type="CDD" id="cd09725">
    <property type="entry name" value="Cas2_I_II_III"/>
    <property type="match status" value="1"/>
</dbReference>
<evidence type="ECO:0000256" key="2">
    <source>
        <dbReference type="ARBA" id="ARBA00009959"/>
    </source>
</evidence>
<dbReference type="GO" id="GO:0043571">
    <property type="term" value="P:maintenance of CRISPR repeat elements"/>
    <property type="evidence" value="ECO:0007669"/>
    <property type="project" value="UniProtKB-UniRule"/>
</dbReference>
<keyword evidence="6 9" id="KW-0378">Hydrolase</keyword>
<keyword evidence="3 9" id="KW-0540">Nuclease</keyword>
<dbReference type="InterPro" id="IPR019199">
    <property type="entry name" value="Virulence_VapD/CRISPR_Cas2"/>
</dbReference>
<dbReference type="RefSeq" id="WP_144956575.1">
    <property type="nucleotide sequence ID" value="NZ_VMQU01000174.1"/>
</dbReference>
<evidence type="ECO:0000256" key="1">
    <source>
        <dbReference type="ARBA" id="ARBA00001946"/>
    </source>
</evidence>
<dbReference type="Pfam" id="PF09827">
    <property type="entry name" value="CRISPR_Cas2"/>
    <property type="match status" value="1"/>
</dbReference>
<protein>
    <recommendedName>
        <fullName evidence="9">CRISPR-associated endoribonuclease Cas2</fullName>
        <ecNumber evidence="9">3.1.-.-</ecNumber>
    </recommendedName>
</protein>
<gene>
    <name evidence="9 10" type="primary">cas2</name>
    <name evidence="10" type="ORF">FPZ47_25095</name>
</gene>
<evidence type="ECO:0000256" key="4">
    <source>
        <dbReference type="ARBA" id="ARBA00022723"/>
    </source>
</evidence>
<comment type="caution">
    <text evidence="10">The sequence shown here is derived from an EMBL/GenBank/DDBJ whole genome shotgun (WGS) entry which is preliminary data.</text>
</comment>
<evidence type="ECO:0000256" key="3">
    <source>
        <dbReference type="ARBA" id="ARBA00022722"/>
    </source>
</evidence>
<comment type="cofactor">
    <cofactor evidence="1 9">
        <name>Mg(2+)</name>
        <dbReference type="ChEBI" id="CHEBI:18420"/>
    </cofactor>
</comment>
<dbReference type="GO" id="GO:0046872">
    <property type="term" value="F:metal ion binding"/>
    <property type="evidence" value="ECO:0007669"/>
    <property type="project" value="UniProtKB-UniRule"/>
</dbReference>
<dbReference type="GO" id="GO:0051607">
    <property type="term" value="P:defense response to virus"/>
    <property type="evidence" value="ECO:0007669"/>
    <property type="project" value="UniProtKB-UniRule"/>
</dbReference>
<keyword evidence="4 9" id="KW-0479">Metal-binding</keyword>
<comment type="function">
    <text evidence="9">CRISPR (clustered regularly interspaced short palindromic repeat), is an adaptive immune system that provides protection against mobile genetic elements (viruses, transposable elements and conjugative plasmids). CRISPR clusters contain sequences complementary to antecedent mobile elements and target invading nucleic acids. CRISPR clusters are transcribed and processed into CRISPR RNA (crRNA). Functions as a ssRNA-specific endoribonuclease. Involved in the integration of spacer DNA into the CRISPR cassette.</text>
</comment>
<evidence type="ECO:0000256" key="5">
    <source>
        <dbReference type="ARBA" id="ARBA00022759"/>
    </source>
</evidence>
<keyword evidence="7 9" id="KW-0460">Magnesium</keyword>
<evidence type="ECO:0000256" key="8">
    <source>
        <dbReference type="ARBA" id="ARBA00023118"/>
    </source>
</evidence>
<dbReference type="HAMAP" id="MF_01471">
    <property type="entry name" value="Cas2"/>
    <property type="match status" value="1"/>
</dbReference>